<feature type="domain" description="BTB" evidence="1">
    <location>
        <begin position="23"/>
        <end position="96"/>
    </location>
</feature>
<dbReference type="SUPFAM" id="SSF54695">
    <property type="entry name" value="POZ domain"/>
    <property type="match status" value="1"/>
</dbReference>
<reference evidence="3 4" key="2">
    <citation type="submission" date="2017-10" db="EMBL/GenBank/DDBJ databases">
        <title>Extensive intraspecific genome diversity in a model arbuscular mycorrhizal fungus.</title>
        <authorList>
            <person name="Chen E.C.H."/>
            <person name="Morin E."/>
            <person name="Baudet D."/>
            <person name="Noel J."/>
            <person name="Ndikumana S."/>
            <person name="Charron P."/>
            <person name="St-Onge C."/>
            <person name="Giorgi J."/>
            <person name="Grigoriev I.V."/>
            <person name="Roux C."/>
            <person name="Martin F.M."/>
            <person name="Corradi N."/>
        </authorList>
    </citation>
    <scope>NUCLEOTIDE SEQUENCE [LARGE SCALE GENOMIC DNA]</scope>
    <source>
        <strain evidence="3 4">C2</strain>
    </source>
</reference>
<evidence type="ECO:0000313" key="4">
    <source>
        <dbReference type="Proteomes" id="UP000233469"/>
    </source>
</evidence>
<organism evidence="3 4">
    <name type="scientific">Rhizophagus irregularis</name>
    <dbReference type="NCBI Taxonomy" id="588596"/>
    <lineage>
        <taxon>Eukaryota</taxon>
        <taxon>Fungi</taxon>
        <taxon>Fungi incertae sedis</taxon>
        <taxon>Mucoromycota</taxon>
        <taxon>Glomeromycotina</taxon>
        <taxon>Glomeromycetes</taxon>
        <taxon>Glomerales</taxon>
        <taxon>Glomeraceae</taxon>
        <taxon>Rhizophagus</taxon>
    </lineage>
</organism>
<evidence type="ECO:0000313" key="3">
    <source>
        <dbReference type="EMBL" id="PKK78495.1"/>
    </source>
</evidence>
<protein>
    <recommendedName>
        <fullName evidence="5">Serine-enriched protein</fullName>
    </recommendedName>
</protein>
<comment type="caution">
    <text evidence="3">The sequence shown here is derived from an EMBL/GenBank/DDBJ whole genome shotgun (WGS) entry which is preliminary data.</text>
</comment>
<dbReference type="Proteomes" id="UP000233469">
    <property type="component" value="Unassembled WGS sequence"/>
</dbReference>
<dbReference type="InterPro" id="IPR006571">
    <property type="entry name" value="TLDc_dom"/>
</dbReference>
<dbReference type="PROSITE" id="PS51886">
    <property type="entry name" value="TLDC"/>
    <property type="match status" value="1"/>
</dbReference>
<dbReference type="VEuPathDB" id="FungiDB:FUN_018871"/>
<dbReference type="SMART" id="SM00225">
    <property type="entry name" value="BTB"/>
    <property type="match status" value="1"/>
</dbReference>
<dbReference type="AlphaFoldDB" id="A0A2N1NXB2"/>
<reference evidence="3 4" key="1">
    <citation type="submission" date="2016-04" db="EMBL/GenBank/DDBJ databases">
        <title>Genome analyses suggest a sexual origin of heterokaryosis in a supposedly ancient asexual fungus.</title>
        <authorList>
            <person name="Ropars J."/>
            <person name="Sedzielewska K."/>
            <person name="Noel J."/>
            <person name="Charron P."/>
            <person name="Farinelli L."/>
            <person name="Marton T."/>
            <person name="Kruger M."/>
            <person name="Pelin A."/>
            <person name="Brachmann A."/>
            <person name="Corradi N."/>
        </authorList>
    </citation>
    <scope>NUCLEOTIDE SEQUENCE [LARGE SCALE GENOMIC DNA]</scope>
    <source>
        <strain evidence="3 4">C2</strain>
    </source>
</reference>
<dbReference type="Pfam" id="PF00651">
    <property type="entry name" value="BTB"/>
    <property type="match status" value="1"/>
</dbReference>
<dbReference type="EMBL" id="LLXL01000081">
    <property type="protein sequence ID" value="PKK78495.1"/>
    <property type="molecule type" value="Genomic_DNA"/>
</dbReference>
<feature type="domain" description="TLDc" evidence="2">
    <location>
        <begin position="295"/>
        <end position="457"/>
    </location>
</feature>
<evidence type="ECO:0000259" key="2">
    <source>
        <dbReference type="PROSITE" id="PS51886"/>
    </source>
</evidence>
<sequence length="460" mass="54620">MNSNFIEFLLKDYSRLYESENFYDVIIKVGDESNFKEFRVHSIILCARSKYFRTALSNKWANIKDGKIYFDKPNSSIKAFDIILKYIYNGNLDFNEQNGMILLEVLKLADELCLTEILDYIQDYILKYHKNWLRENFYKVYQFTLKHNEFFKLNEYIKDIITNAPEFIFNDTDISNISQEFLISLIQLDGLQLDEIEIWNHVIKWGIARTSNLSNELSSWSDNDFKALKENLNPLISFIRFGFISSSEFYIKINPYRKIFEENFYQSILEYYLVPEKRDKSILYSTNFRCRLDSILIDSKQLRFISKWISKDSYFKFELLTRGSRDGFSEQVFHNRCDSKDHSLTILRIKNTGEILGGYNPLNWASKRDYYVTNDSFIFSLNKEDINKSIISKVINSNCAIYNCKERGPRFGRHVDGGKDDLMVYVSDKRFECTKNSYDKLIAQSNQFDEYEVFQVIKKS</sequence>
<dbReference type="InterPro" id="IPR051481">
    <property type="entry name" value="BTB-POZ/Galectin-3-binding"/>
</dbReference>
<gene>
    <name evidence="3" type="ORF">RhiirC2_843465</name>
</gene>
<dbReference type="VEuPathDB" id="FungiDB:RhiirFUN_015315"/>
<dbReference type="PANTHER" id="PTHR24410">
    <property type="entry name" value="HL07962P-RELATED"/>
    <property type="match status" value="1"/>
</dbReference>
<dbReference type="InterPro" id="IPR000210">
    <property type="entry name" value="BTB/POZ_dom"/>
</dbReference>
<evidence type="ECO:0000259" key="1">
    <source>
        <dbReference type="PROSITE" id="PS50097"/>
    </source>
</evidence>
<dbReference type="Gene3D" id="3.30.710.10">
    <property type="entry name" value="Potassium Channel Kv1.1, Chain A"/>
    <property type="match status" value="1"/>
</dbReference>
<accession>A0A2N1NXB2</accession>
<dbReference type="CDD" id="cd18186">
    <property type="entry name" value="BTB_POZ_ZBTB_KLHL-like"/>
    <property type="match status" value="1"/>
</dbReference>
<dbReference type="PROSITE" id="PS50097">
    <property type="entry name" value="BTB"/>
    <property type="match status" value="1"/>
</dbReference>
<dbReference type="VEuPathDB" id="FungiDB:RhiirA1_415161"/>
<name>A0A2N1NXB2_9GLOM</name>
<dbReference type="Pfam" id="PF07534">
    <property type="entry name" value="TLD"/>
    <property type="match status" value="1"/>
</dbReference>
<dbReference type="PANTHER" id="PTHR24410:SF23">
    <property type="entry name" value="BTB DOMAIN-CONTAINING PROTEIN-RELATED"/>
    <property type="match status" value="1"/>
</dbReference>
<proteinExistence type="predicted"/>
<evidence type="ECO:0008006" key="5">
    <source>
        <dbReference type="Google" id="ProtNLM"/>
    </source>
</evidence>
<dbReference type="InterPro" id="IPR011333">
    <property type="entry name" value="SKP1/BTB/POZ_sf"/>
</dbReference>